<dbReference type="InterPro" id="IPR047324">
    <property type="entry name" value="LbH_gamma_CA-like"/>
</dbReference>
<dbReference type="InterPro" id="IPR001451">
    <property type="entry name" value="Hexapep"/>
</dbReference>
<gene>
    <name evidence="1" type="ORF">OXIME_000413</name>
</gene>
<name>A0AAX4NFH4_9ARCH</name>
<organism evidence="1 2">
    <name type="scientific">Oxyplasma meridianum</name>
    <dbReference type="NCBI Taxonomy" id="3073602"/>
    <lineage>
        <taxon>Archaea</taxon>
        <taxon>Methanobacteriati</taxon>
        <taxon>Thermoplasmatota</taxon>
        <taxon>Thermoplasmata</taxon>
        <taxon>Thermoplasmatales</taxon>
        <taxon>Thermoplasmataceae</taxon>
        <taxon>Oxyplasma</taxon>
    </lineage>
</organism>
<dbReference type="CDD" id="cd04645">
    <property type="entry name" value="LbH_gamma_CA_like"/>
    <property type="match status" value="1"/>
</dbReference>
<dbReference type="GeneID" id="95967138"/>
<dbReference type="InterPro" id="IPR050484">
    <property type="entry name" value="Transf_Hexapept/Carb_Anhydrase"/>
</dbReference>
<dbReference type="PANTHER" id="PTHR13061">
    <property type="entry name" value="DYNACTIN SUBUNIT P25"/>
    <property type="match status" value="1"/>
</dbReference>
<dbReference type="Proteomes" id="UP001451606">
    <property type="component" value="Chromosome"/>
</dbReference>
<dbReference type="EMBL" id="CP133772">
    <property type="protein sequence ID" value="WYX99868.1"/>
    <property type="molecule type" value="Genomic_DNA"/>
</dbReference>
<proteinExistence type="predicted"/>
<evidence type="ECO:0000313" key="2">
    <source>
        <dbReference type="Proteomes" id="UP001451606"/>
    </source>
</evidence>
<evidence type="ECO:0000313" key="1">
    <source>
        <dbReference type="EMBL" id="WYX99868.1"/>
    </source>
</evidence>
<dbReference type="AlphaFoldDB" id="A0AAX4NFH4"/>
<accession>A0AAX4NFH4</accession>
<dbReference type="Pfam" id="PF00132">
    <property type="entry name" value="Hexapep"/>
    <property type="match status" value="2"/>
</dbReference>
<sequence>MPIRIGKNCYISKSSVLIGDIEIGDFSMVMENAVIRGDLNRVIFGNYSNIQDNATIHVDFNHEANIGDNVSIGHNAVVHGSTIEDNVIIGMGAIIMNGAVIKSGSVVAAGTVVTENFKGEENALIIGVPGKIKRTGNDLLEYAKLNASSYQNLRVNYLDGKYDIKYGGR</sequence>
<dbReference type="RefSeq" id="WP_393971827.1">
    <property type="nucleotide sequence ID" value="NZ_CP133772.1"/>
</dbReference>
<dbReference type="PANTHER" id="PTHR13061:SF29">
    <property type="entry name" value="GAMMA CARBONIC ANHYDRASE-LIKE 1, MITOCHONDRIAL-RELATED"/>
    <property type="match status" value="1"/>
</dbReference>
<dbReference type="InterPro" id="IPR011004">
    <property type="entry name" value="Trimer_LpxA-like_sf"/>
</dbReference>
<protein>
    <submittedName>
        <fullName evidence="1">Gamma carbonic anhydrase family protein</fullName>
    </submittedName>
</protein>
<dbReference type="SUPFAM" id="SSF51161">
    <property type="entry name" value="Trimeric LpxA-like enzymes"/>
    <property type="match status" value="1"/>
</dbReference>
<reference evidence="1 2" key="1">
    <citation type="submission" date="2023-09" db="EMBL/GenBank/DDBJ databases">
        <authorList>
            <person name="Golyshina O.V."/>
            <person name="Lunev E.A."/>
            <person name="Bargiela R."/>
            <person name="Gaines M.C."/>
            <person name="Daum B."/>
            <person name="Bale N.J."/>
            <person name="Koenen M."/>
            <person name="Sinninghe Damst J.S."/>
            <person name="Yakimov M."/>
            <person name="Golyshin P.N."/>
        </authorList>
    </citation>
    <scope>NUCLEOTIDE SEQUENCE [LARGE SCALE GENOMIC DNA]</scope>
    <source>
        <strain evidence="1 2">M1</strain>
    </source>
</reference>
<keyword evidence="2" id="KW-1185">Reference proteome</keyword>
<dbReference type="KEGG" id="omr:OXIME_000413"/>
<dbReference type="Gene3D" id="2.160.10.10">
    <property type="entry name" value="Hexapeptide repeat proteins"/>
    <property type="match status" value="1"/>
</dbReference>